<evidence type="ECO:0000256" key="1">
    <source>
        <dbReference type="SAM" id="MobiDB-lite"/>
    </source>
</evidence>
<feature type="region of interest" description="Disordered" evidence="1">
    <location>
        <begin position="1"/>
        <end position="27"/>
    </location>
</feature>
<comment type="caution">
    <text evidence="2">The sequence shown here is derived from an EMBL/GenBank/DDBJ whole genome shotgun (WGS) entry which is preliminary data.</text>
</comment>
<gene>
    <name evidence="2" type="ORF">LY79DRAFT_410923</name>
</gene>
<protein>
    <submittedName>
        <fullName evidence="2">Uncharacterized protein</fullName>
    </submittedName>
</protein>
<dbReference type="AlphaFoldDB" id="A0AAD8V0S5"/>
<evidence type="ECO:0000313" key="2">
    <source>
        <dbReference type="EMBL" id="KAK1573569.1"/>
    </source>
</evidence>
<sequence>MQMLPTSHALESRPLSSLGPGGRNDSRRGPCFPGVGIVLWGGILPLGLLMEFGSFETSIDDDDGESYKIKVLTSYFIETDRASLTITATINSKGCVRTSARSTRKKQ</sequence>
<organism evidence="2 3">
    <name type="scientific">Colletotrichum navitas</name>
    <dbReference type="NCBI Taxonomy" id="681940"/>
    <lineage>
        <taxon>Eukaryota</taxon>
        <taxon>Fungi</taxon>
        <taxon>Dikarya</taxon>
        <taxon>Ascomycota</taxon>
        <taxon>Pezizomycotina</taxon>
        <taxon>Sordariomycetes</taxon>
        <taxon>Hypocreomycetidae</taxon>
        <taxon>Glomerellales</taxon>
        <taxon>Glomerellaceae</taxon>
        <taxon>Colletotrichum</taxon>
        <taxon>Colletotrichum graminicola species complex</taxon>
    </lineage>
</organism>
<dbReference type="GeneID" id="85437330"/>
<dbReference type="Proteomes" id="UP001230504">
    <property type="component" value="Unassembled WGS sequence"/>
</dbReference>
<name>A0AAD8V0S5_9PEZI</name>
<dbReference type="EMBL" id="JAHLJV010000090">
    <property type="protein sequence ID" value="KAK1573569.1"/>
    <property type="molecule type" value="Genomic_DNA"/>
</dbReference>
<accession>A0AAD8V0S5</accession>
<dbReference type="RefSeq" id="XP_060409174.1">
    <property type="nucleotide sequence ID" value="XM_060553090.1"/>
</dbReference>
<reference evidence="2" key="1">
    <citation type="submission" date="2021-06" db="EMBL/GenBank/DDBJ databases">
        <title>Comparative genomics, transcriptomics and evolutionary studies reveal genomic signatures of adaptation to plant cell wall in hemibiotrophic fungi.</title>
        <authorList>
            <consortium name="DOE Joint Genome Institute"/>
            <person name="Baroncelli R."/>
            <person name="Diaz J.F."/>
            <person name="Benocci T."/>
            <person name="Peng M."/>
            <person name="Battaglia E."/>
            <person name="Haridas S."/>
            <person name="Andreopoulos W."/>
            <person name="Labutti K."/>
            <person name="Pangilinan J."/>
            <person name="Floch G.L."/>
            <person name="Makela M.R."/>
            <person name="Henrissat B."/>
            <person name="Grigoriev I.V."/>
            <person name="Crouch J.A."/>
            <person name="De Vries R.P."/>
            <person name="Sukno S.A."/>
            <person name="Thon M.R."/>
        </authorList>
    </citation>
    <scope>NUCLEOTIDE SEQUENCE</scope>
    <source>
        <strain evidence="2">CBS 125086</strain>
    </source>
</reference>
<keyword evidence="3" id="KW-1185">Reference proteome</keyword>
<proteinExistence type="predicted"/>
<evidence type="ECO:0000313" key="3">
    <source>
        <dbReference type="Proteomes" id="UP001230504"/>
    </source>
</evidence>